<reference evidence="11 12" key="1">
    <citation type="submission" date="2014-09" db="EMBL/GenBank/DDBJ databases">
        <title>Butyrate-producing bacteria isolated from human gut.</title>
        <authorList>
            <person name="Zhang Q."/>
            <person name="Zhao L."/>
        </authorList>
    </citation>
    <scope>NUCLEOTIDE SEQUENCE [LARGE SCALE GENOMIC DNA]</scope>
    <source>
        <strain evidence="11 12">21</strain>
    </source>
</reference>
<dbReference type="Pfam" id="PF01554">
    <property type="entry name" value="MatE"/>
    <property type="match status" value="2"/>
</dbReference>
<comment type="subcellular location">
    <subcellularLocation>
        <location evidence="1">Cell membrane</location>
        <topology evidence="1">Multi-pass membrane protein</topology>
    </subcellularLocation>
</comment>
<feature type="transmembrane region" description="Helical" evidence="10">
    <location>
        <begin position="49"/>
        <end position="75"/>
    </location>
</feature>
<evidence type="ECO:0000313" key="12">
    <source>
        <dbReference type="Proteomes" id="UP000245288"/>
    </source>
</evidence>
<dbReference type="Proteomes" id="UP000245288">
    <property type="component" value="Unassembled WGS sequence"/>
</dbReference>
<organism evidence="11 12">
    <name type="scientific">Eubacterium ramulus</name>
    <dbReference type="NCBI Taxonomy" id="39490"/>
    <lineage>
        <taxon>Bacteria</taxon>
        <taxon>Bacillati</taxon>
        <taxon>Bacillota</taxon>
        <taxon>Clostridia</taxon>
        <taxon>Eubacteriales</taxon>
        <taxon>Eubacteriaceae</taxon>
        <taxon>Eubacterium</taxon>
    </lineage>
</organism>
<name>A0A2V1JT52_EUBRA</name>
<sequence length="459" mass="49762">MERDKTFLGTEPIGKLLLKLAVPTVIAQLVNMLYNIIDRVYIGHIPGEGSMALTGVGVCMPLILIIAAFAALVGSGGSPRASIYMGKGDHDTAEKILTGCLSLQIIVSIILTVILLIWNKDLLLMFGASENTITYATAYMNIYAIGTIFVQITLGMNTFITAQGKATTGMMTVLIGAVANIILDPIFIFGMHMGVRGAALATVISQGLSCVWVLTFLSGKKTLLRIKKVNILPGLRLVPPCVALGASMFVMQASESVISVCFNSSLLKYGGDIAVGAMTILTSVMQFAMLPLQGIAQGAQPITSYNYGAKNATRVKQSYKILLSVCVIYSVILWAIIMAFPQVFAKLFTTDAELIAFTAKALRIYCRVLFVFGIQIACQMTFVSIGNAPCSIIVAILRKFILLIPLIYILPHFMENKTNAVYMAEPVADVIAVSCTLLLFLVQFRKSLRKLNLEETKKR</sequence>
<evidence type="ECO:0000313" key="11">
    <source>
        <dbReference type="EMBL" id="PWE87406.1"/>
    </source>
</evidence>
<dbReference type="InterPro" id="IPR048279">
    <property type="entry name" value="MdtK-like"/>
</dbReference>
<evidence type="ECO:0000256" key="9">
    <source>
        <dbReference type="ARBA" id="ARBA00023251"/>
    </source>
</evidence>
<dbReference type="NCBIfam" id="TIGR00797">
    <property type="entry name" value="matE"/>
    <property type="match status" value="1"/>
</dbReference>
<evidence type="ECO:0000256" key="1">
    <source>
        <dbReference type="ARBA" id="ARBA00004651"/>
    </source>
</evidence>
<dbReference type="EMBL" id="JRFU01000044">
    <property type="protein sequence ID" value="PWE87406.1"/>
    <property type="molecule type" value="Genomic_DNA"/>
</dbReference>
<dbReference type="PANTHER" id="PTHR43823">
    <property type="entry name" value="SPORULATION PROTEIN YKVU"/>
    <property type="match status" value="1"/>
</dbReference>
<keyword evidence="6 10" id="KW-0812">Transmembrane</keyword>
<dbReference type="PANTHER" id="PTHR43823:SF3">
    <property type="entry name" value="MULTIDRUG EXPORT PROTEIN MEPA"/>
    <property type="match status" value="1"/>
</dbReference>
<comment type="caution">
    <text evidence="11">The sequence shown here is derived from an EMBL/GenBank/DDBJ whole genome shotgun (WGS) entry which is preliminary data.</text>
</comment>
<dbReference type="InterPro" id="IPR051327">
    <property type="entry name" value="MATE_MepA_subfamily"/>
</dbReference>
<dbReference type="InterPro" id="IPR002528">
    <property type="entry name" value="MATE_fam"/>
</dbReference>
<evidence type="ECO:0000256" key="6">
    <source>
        <dbReference type="ARBA" id="ARBA00022692"/>
    </source>
</evidence>
<gene>
    <name evidence="11" type="ORF">LG34_04130</name>
</gene>
<feature type="transmembrane region" description="Helical" evidence="10">
    <location>
        <begin position="16"/>
        <end position="37"/>
    </location>
</feature>
<dbReference type="GO" id="GO:0042910">
    <property type="term" value="F:xenobiotic transmembrane transporter activity"/>
    <property type="evidence" value="ECO:0007669"/>
    <property type="project" value="InterPro"/>
</dbReference>
<feature type="transmembrane region" description="Helical" evidence="10">
    <location>
        <begin position="321"/>
        <end position="344"/>
    </location>
</feature>
<keyword evidence="4" id="KW-0813">Transport</keyword>
<evidence type="ECO:0000256" key="4">
    <source>
        <dbReference type="ARBA" id="ARBA00022448"/>
    </source>
</evidence>
<keyword evidence="12" id="KW-1185">Reference proteome</keyword>
<accession>A0A2V1JT52</accession>
<evidence type="ECO:0000256" key="7">
    <source>
        <dbReference type="ARBA" id="ARBA00022989"/>
    </source>
</evidence>
<keyword evidence="7 10" id="KW-1133">Transmembrane helix</keyword>
<evidence type="ECO:0000256" key="2">
    <source>
        <dbReference type="ARBA" id="ARBA00008417"/>
    </source>
</evidence>
<feature type="transmembrane region" description="Helical" evidence="10">
    <location>
        <begin position="364"/>
        <end position="385"/>
    </location>
</feature>
<protein>
    <recommendedName>
        <fullName evidence="3">Multidrug export protein MepA</fullName>
    </recommendedName>
</protein>
<dbReference type="AlphaFoldDB" id="A0A2V1JT52"/>
<evidence type="ECO:0000256" key="8">
    <source>
        <dbReference type="ARBA" id="ARBA00023136"/>
    </source>
</evidence>
<proteinExistence type="inferred from homology"/>
<feature type="transmembrane region" description="Helical" evidence="10">
    <location>
        <begin position="420"/>
        <end position="442"/>
    </location>
</feature>
<keyword evidence="8 10" id="KW-0472">Membrane</keyword>
<dbReference type="RefSeq" id="WP_109214999.1">
    <property type="nucleotide sequence ID" value="NZ_JAQEGP010000007.1"/>
</dbReference>
<dbReference type="GO" id="GO:0005886">
    <property type="term" value="C:plasma membrane"/>
    <property type="evidence" value="ECO:0007669"/>
    <property type="project" value="UniProtKB-SubCell"/>
</dbReference>
<keyword evidence="5" id="KW-1003">Cell membrane</keyword>
<feature type="transmembrane region" description="Helical" evidence="10">
    <location>
        <begin position="96"/>
        <end position="118"/>
    </location>
</feature>
<evidence type="ECO:0000256" key="10">
    <source>
        <dbReference type="SAM" id="Phobius"/>
    </source>
</evidence>
<dbReference type="OrthoDB" id="9811110at2"/>
<evidence type="ECO:0000256" key="3">
    <source>
        <dbReference type="ARBA" id="ARBA00022106"/>
    </source>
</evidence>
<feature type="transmembrane region" description="Helical" evidence="10">
    <location>
        <begin position="229"/>
        <end position="253"/>
    </location>
</feature>
<dbReference type="PIRSF" id="PIRSF006603">
    <property type="entry name" value="DinF"/>
    <property type="match status" value="1"/>
</dbReference>
<dbReference type="InterPro" id="IPR045070">
    <property type="entry name" value="MATE_MepA-like"/>
</dbReference>
<keyword evidence="9" id="KW-0046">Antibiotic resistance</keyword>
<evidence type="ECO:0000256" key="5">
    <source>
        <dbReference type="ARBA" id="ARBA00022475"/>
    </source>
</evidence>
<feature type="transmembrane region" description="Helical" evidence="10">
    <location>
        <begin position="172"/>
        <end position="191"/>
    </location>
</feature>
<comment type="similarity">
    <text evidence="2">Belongs to the multi antimicrobial extrusion (MATE) (TC 2.A.66.1) family. MepA subfamily.</text>
</comment>
<feature type="transmembrane region" description="Helical" evidence="10">
    <location>
        <begin position="138"/>
        <end position="160"/>
    </location>
</feature>
<feature type="transmembrane region" description="Helical" evidence="10">
    <location>
        <begin position="197"/>
        <end position="217"/>
    </location>
</feature>
<feature type="transmembrane region" description="Helical" evidence="10">
    <location>
        <begin position="273"/>
        <end position="292"/>
    </location>
</feature>
<dbReference type="GO" id="GO:0015297">
    <property type="term" value="F:antiporter activity"/>
    <property type="evidence" value="ECO:0007669"/>
    <property type="project" value="InterPro"/>
</dbReference>
<feature type="transmembrane region" description="Helical" evidence="10">
    <location>
        <begin position="392"/>
        <end position="414"/>
    </location>
</feature>
<dbReference type="GO" id="GO:0046677">
    <property type="term" value="P:response to antibiotic"/>
    <property type="evidence" value="ECO:0007669"/>
    <property type="project" value="UniProtKB-KW"/>
</dbReference>
<dbReference type="CDD" id="cd13143">
    <property type="entry name" value="MATE_MepA_like"/>
    <property type="match status" value="1"/>
</dbReference>